<dbReference type="SUPFAM" id="SSF109854">
    <property type="entry name" value="DinB/YfiT-like putative metalloenzymes"/>
    <property type="match status" value="1"/>
</dbReference>
<protein>
    <submittedName>
        <fullName evidence="3">Damage-inducible protein DinB</fullName>
    </submittedName>
</protein>
<comment type="caution">
    <text evidence="3">The sequence shown here is derived from an EMBL/GenBank/DDBJ whole genome shotgun (WGS) entry which is preliminary data.</text>
</comment>
<gene>
    <name evidence="3" type="ORF">QOZ94_002710</name>
</gene>
<keyword evidence="2" id="KW-0479">Metal-binding</keyword>
<evidence type="ECO:0000313" key="4">
    <source>
        <dbReference type="Proteomes" id="UP001241747"/>
    </source>
</evidence>
<sequence length="184" mass="19598">MTNTWSSTAAGDSPSHAVRSYRQLAAYNAWANARLYAAAAELGAEACAKPMGAFFGSILGTLNHLVVTDRIWLARLLATGAPQPPLDTLLETDLARLLPLRVAEDARLTAFVAALDAARLVAPLTYANSSGQSFSQSCASALDHVFNHQTHHRGQAHTLLAQLGGRAAAPSLDLIVFQREQPRA</sequence>
<dbReference type="Proteomes" id="UP001241747">
    <property type="component" value="Unassembled WGS sequence"/>
</dbReference>
<dbReference type="Gene3D" id="1.20.120.450">
    <property type="entry name" value="dinb family like domain"/>
    <property type="match status" value="1"/>
</dbReference>
<proteinExistence type="inferred from homology"/>
<dbReference type="Pfam" id="PF05163">
    <property type="entry name" value="DinB"/>
    <property type="match status" value="1"/>
</dbReference>
<evidence type="ECO:0000313" key="3">
    <source>
        <dbReference type="EMBL" id="MDQ0505910.1"/>
    </source>
</evidence>
<accession>A0ABU0LFJ2</accession>
<dbReference type="InterPro" id="IPR007837">
    <property type="entry name" value="DinB"/>
</dbReference>
<dbReference type="PANTHER" id="PTHR37302">
    <property type="entry name" value="SLR1116 PROTEIN"/>
    <property type="match status" value="1"/>
</dbReference>
<comment type="similarity">
    <text evidence="1">Belongs to the DinB family.</text>
</comment>
<dbReference type="InterPro" id="IPR034660">
    <property type="entry name" value="DinB/YfiT-like"/>
</dbReference>
<evidence type="ECO:0000256" key="2">
    <source>
        <dbReference type="ARBA" id="ARBA00022723"/>
    </source>
</evidence>
<evidence type="ECO:0000256" key="1">
    <source>
        <dbReference type="ARBA" id="ARBA00008635"/>
    </source>
</evidence>
<keyword evidence="4" id="KW-1185">Reference proteome</keyword>
<organism evidence="3 4">
    <name type="scientific">Xanthobacter agilis</name>
    <dbReference type="NCBI Taxonomy" id="47492"/>
    <lineage>
        <taxon>Bacteria</taxon>
        <taxon>Pseudomonadati</taxon>
        <taxon>Pseudomonadota</taxon>
        <taxon>Alphaproteobacteria</taxon>
        <taxon>Hyphomicrobiales</taxon>
        <taxon>Xanthobacteraceae</taxon>
        <taxon>Xanthobacter</taxon>
    </lineage>
</organism>
<reference evidence="3 4" key="1">
    <citation type="submission" date="2023-07" db="EMBL/GenBank/DDBJ databases">
        <title>Genomic Encyclopedia of Type Strains, Phase IV (KMG-IV): sequencing the most valuable type-strain genomes for metagenomic binning, comparative biology and taxonomic classification.</title>
        <authorList>
            <person name="Goeker M."/>
        </authorList>
    </citation>
    <scope>NUCLEOTIDE SEQUENCE [LARGE SCALE GENOMIC DNA]</scope>
    <source>
        <strain evidence="3 4">DSM 3770</strain>
    </source>
</reference>
<dbReference type="RefSeq" id="WP_237347309.1">
    <property type="nucleotide sequence ID" value="NZ_JABWGX010000032.1"/>
</dbReference>
<dbReference type="PANTHER" id="PTHR37302:SF1">
    <property type="entry name" value="PROTEIN DINB"/>
    <property type="match status" value="1"/>
</dbReference>
<dbReference type="EMBL" id="JAUSVY010000005">
    <property type="protein sequence ID" value="MDQ0505910.1"/>
    <property type="molecule type" value="Genomic_DNA"/>
</dbReference>
<name>A0ABU0LFJ2_XANAG</name>